<evidence type="ECO:0000256" key="2">
    <source>
        <dbReference type="ARBA" id="ARBA00023002"/>
    </source>
</evidence>
<protein>
    <submittedName>
        <fullName evidence="4">Unannotated protein</fullName>
    </submittedName>
</protein>
<evidence type="ECO:0000256" key="1">
    <source>
        <dbReference type="ARBA" id="ARBA00006484"/>
    </source>
</evidence>
<dbReference type="InterPro" id="IPR002347">
    <property type="entry name" value="SDR_fam"/>
</dbReference>
<dbReference type="PANTHER" id="PTHR24321">
    <property type="entry name" value="DEHYDROGENASES, SHORT CHAIN"/>
    <property type="match status" value="1"/>
</dbReference>
<reference evidence="4" key="1">
    <citation type="submission" date="2020-05" db="EMBL/GenBank/DDBJ databases">
        <authorList>
            <person name="Chiriac C."/>
            <person name="Salcher M."/>
            <person name="Ghai R."/>
            <person name="Kavagutti S V."/>
        </authorList>
    </citation>
    <scope>NUCLEOTIDE SEQUENCE</scope>
</reference>
<organism evidence="4">
    <name type="scientific">freshwater metagenome</name>
    <dbReference type="NCBI Taxonomy" id="449393"/>
    <lineage>
        <taxon>unclassified sequences</taxon>
        <taxon>metagenomes</taxon>
        <taxon>ecological metagenomes</taxon>
    </lineage>
</organism>
<dbReference type="InterPro" id="IPR036291">
    <property type="entry name" value="NAD(P)-bd_dom_sf"/>
</dbReference>
<dbReference type="Pfam" id="PF13561">
    <property type="entry name" value="adh_short_C2"/>
    <property type="match status" value="1"/>
</dbReference>
<dbReference type="GO" id="GO:0016491">
    <property type="term" value="F:oxidoreductase activity"/>
    <property type="evidence" value="ECO:0007669"/>
    <property type="project" value="UniProtKB-KW"/>
</dbReference>
<gene>
    <name evidence="3" type="ORF">UFOPK2242_00326</name>
    <name evidence="4" type="ORF">UFOPK2925_00707</name>
    <name evidence="5" type="ORF">UFOPK2996_00999</name>
    <name evidence="6" type="ORF">UFOPK3974_01463</name>
</gene>
<dbReference type="PANTHER" id="PTHR24321:SF8">
    <property type="entry name" value="ESTRADIOL 17-BETA-DEHYDROGENASE 8-RELATED"/>
    <property type="match status" value="1"/>
</dbReference>
<dbReference type="PRINTS" id="PR00081">
    <property type="entry name" value="GDHRDH"/>
</dbReference>
<keyword evidence="2" id="KW-0560">Oxidoreductase</keyword>
<dbReference type="EMBL" id="CAEZZU010000089">
    <property type="protein sequence ID" value="CAB4778617.1"/>
    <property type="molecule type" value="Genomic_DNA"/>
</dbReference>
<comment type="similarity">
    <text evidence="1">Belongs to the short-chain dehydrogenases/reductases (SDR) family.</text>
</comment>
<dbReference type="EMBL" id="CAEZWM010000023">
    <property type="protein sequence ID" value="CAB4649687.1"/>
    <property type="molecule type" value="Genomic_DNA"/>
</dbReference>
<evidence type="ECO:0000313" key="5">
    <source>
        <dbReference type="EMBL" id="CAB4799707.1"/>
    </source>
</evidence>
<dbReference type="AlphaFoldDB" id="A0A6J6W7C9"/>
<evidence type="ECO:0000313" key="4">
    <source>
        <dbReference type="EMBL" id="CAB4778617.1"/>
    </source>
</evidence>
<accession>A0A6J6W7C9</accession>
<dbReference type="Gene3D" id="3.40.50.720">
    <property type="entry name" value="NAD(P)-binding Rossmann-like Domain"/>
    <property type="match status" value="1"/>
</dbReference>
<sequence>MSNGAMASEFSNRAGIVTGSSSGLGRAAAIAFAELGASLVLADIDAEAGEETAELVRQAGGKALFLKTDVTNPEQVGAMVSGCVAAFGSLDFAVNNAGTTGKGGRTGEYDIADWHKTVGINLDGVFHCLHAELPIMAAAGKGAIVNVASGAGLVGFPGLPAYVASKHGVVGLTKASALEYAPLGVRVNAVCPGSTRTAMLESYMKGSPKIEKMMVAGVPLGRLGRPEEIAAAILWLCSDASSFVVGHALAVDGGSVVQ</sequence>
<evidence type="ECO:0000313" key="6">
    <source>
        <dbReference type="EMBL" id="CAB5000253.1"/>
    </source>
</evidence>
<dbReference type="SUPFAM" id="SSF51735">
    <property type="entry name" value="NAD(P)-binding Rossmann-fold domains"/>
    <property type="match status" value="1"/>
</dbReference>
<dbReference type="FunFam" id="3.40.50.720:FF:000084">
    <property type="entry name" value="Short-chain dehydrogenase reductase"/>
    <property type="match status" value="1"/>
</dbReference>
<dbReference type="CDD" id="cd05233">
    <property type="entry name" value="SDR_c"/>
    <property type="match status" value="1"/>
</dbReference>
<evidence type="ECO:0000313" key="3">
    <source>
        <dbReference type="EMBL" id="CAB4649687.1"/>
    </source>
</evidence>
<dbReference type="PRINTS" id="PR00080">
    <property type="entry name" value="SDRFAMILY"/>
</dbReference>
<dbReference type="EMBL" id="CAFAAH010000133">
    <property type="protein sequence ID" value="CAB4799707.1"/>
    <property type="molecule type" value="Genomic_DNA"/>
</dbReference>
<name>A0A6J6W7C9_9ZZZZ</name>
<dbReference type="EMBL" id="CAFBOR010000252">
    <property type="protein sequence ID" value="CAB5000253.1"/>
    <property type="molecule type" value="Genomic_DNA"/>
</dbReference>
<dbReference type="NCBIfam" id="NF005559">
    <property type="entry name" value="PRK07231.1"/>
    <property type="match status" value="1"/>
</dbReference>
<proteinExistence type="inferred from homology"/>